<dbReference type="FunFam" id="2.10.25.10:FF:000051">
    <property type="entry name" value="Laminin subunit alpha 4"/>
    <property type="match status" value="1"/>
</dbReference>
<evidence type="ECO:0000256" key="12">
    <source>
        <dbReference type="ARBA" id="ARBA00023292"/>
    </source>
</evidence>
<dbReference type="GO" id="GO:0040017">
    <property type="term" value="P:positive regulation of locomotion"/>
    <property type="evidence" value="ECO:0007669"/>
    <property type="project" value="UniProtKB-ARBA"/>
</dbReference>
<dbReference type="PANTHER" id="PTHR10574">
    <property type="entry name" value="NETRIN/LAMININ-RELATED"/>
    <property type="match status" value="1"/>
</dbReference>
<dbReference type="FunFam" id="2.10.25.10:FF:000065">
    <property type="entry name" value="Laminin subunit beta 1"/>
    <property type="match status" value="1"/>
</dbReference>
<feature type="disulfide bond" evidence="13">
    <location>
        <begin position="1078"/>
        <end position="1090"/>
    </location>
</feature>
<evidence type="ECO:0000256" key="11">
    <source>
        <dbReference type="ARBA" id="ARBA00023180"/>
    </source>
</evidence>
<evidence type="ECO:0000256" key="1">
    <source>
        <dbReference type="ARBA" id="ARBA00002418"/>
    </source>
</evidence>
<dbReference type="PROSITE" id="PS51117">
    <property type="entry name" value="LAMININ_NTER"/>
    <property type="match status" value="1"/>
</dbReference>
<dbReference type="GO" id="GO:0009887">
    <property type="term" value="P:animal organ morphogenesis"/>
    <property type="evidence" value="ECO:0007669"/>
    <property type="project" value="TreeGrafter"/>
</dbReference>
<evidence type="ECO:0000256" key="9">
    <source>
        <dbReference type="ARBA" id="ARBA00023054"/>
    </source>
</evidence>
<dbReference type="Gene3D" id="2.170.300.10">
    <property type="entry name" value="Tie2 ligand-binding domain superfamily"/>
    <property type="match status" value="2"/>
</dbReference>
<feature type="disulfide bond" evidence="13">
    <location>
        <begin position="311"/>
        <end position="320"/>
    </location>
</feature>
<dbReference type="SMART" id="SM00180">
    <property type="entry name" value="EGF_Lam"/>
    <property type="match status" value="13"/>
</dbReference>
<evidence type="ECO:0000256" key="7">
    <source>
        <dbReference type="ARBA" id="ARBA00022869"/>
    </source>
</evidence>
<evidence type="ECO:0000256" key="8">
    <source>
        <dbReference type="ARBA" id="ARBA00022889"/>
    </source>
</evidence>
<protein>
    <submittedName>
        <fullName evidence="19">Laminin subunit beta-1</fullName>
    </submittedName>
</protein>
<dbReference type="InterPro" id="IPR050440">
    <property type="entry name" value="Laminin/Netrin_ECM"/>
</dbReference>
<feature type="domain" description="Laminin EGF-like" evidence="15">
    <location>
        <begin position="344"/>
        <end position="403"/>
    </location>
</feature>
<feature type="disulfide bond" evidence="13">
    <location>
        <begin position="438"/>
        <end position="452"/>
    </location>
</feature>
<feature type="disulfide bond" evidence="13">
    <location>
        <begin position="761"/>
        <end position="778"/>
    </location>
</feature>
<feature type="coiled-coil region" evidence="14">
    <location>
        <begin position="1536"/>
        <end position="1609"/>
    </location>
</feature>
<organism evidence="18 19">
    <name type="scientific">Acrobeloides nanus</name>
    <dbReference type="NCBI Taxonomy" id="290746"/>
    <lineage>
        <taxon>Eukaryota</taxon>
        <taxon>Metazoa</taxon>
        <taxon>Ecdysozoa</taxon>
        <taxon>Nematoda</taxon>
        <taxon>Chromadorea</taxon>
        <taxon>Rhabditida</taxon>
        <taxon>Tylenchina</taxon>
        <taxon>Cephalobomorpha</taxon>
        <taxon>Cephaloboidea</taxon>
        <taxon>Cephalobidae</taxon>
        <taxon>Acrobeloides</taxon>
    </lineage>
</organism>
<dbReference type="FunFam" id="2.10.25.10:FF:000011">
    <property type="entry name" value="Cadherin EGF LAG seven-pass G-type receptor"/>
    <property type="match status" value="2"/>
</dbReference>
<dbReference type="FunFam" id="2.10.25.10:FF:000333">
    <property type="entry name" value="netrin-4 isoform X2"/>
    <property type="match status" value="1"/>
</dbReference>
<evidence type="ECO:0000256" key="3">
    <source>
        <dbReference type="ARBA" id="ARBA00022525"/>
    </source>
</evidence>
<feature type="disulfide bond" evidence="13">
    <location>
        <begin position="426"/>
        <end position="435"/>
    </location>
</feature>
<dbReference type="PROSITE" id="PS51116">
    <property type="entry name" value="LAMININ_IVB"/>
    <property type="match status" value="1"/>
</dbReference>
<keyword evidence="9 14" id="KW-0175">Coiled coil</keyword>
<dbReference type="SMART" id="SM00136">
    <property type="entry name" value="LamNT"/>
    <property type="match status" value="1"/>
</dbReference>
<dbReference type="FunFam" id="2.10.25.10:FF:000280">
    <property type="entry name" value="Laminin subunit beta 4"/>
    <property type="match status" value="1"/>
</dbReference>
<dbReference type="FunFam" id="2.10.25.10:FF:000105">
    <property type="entry name" value="laminin subunit gamma-1"/>
    <property type="match status" value="1"/>
</dbReference>
<keyword evidence="5" id="KW-0732">Signal</keyword>
<dbReference type="GO" id="GO:0070831">
    <property type="term" value="P:basement membrane assembly"/>
    <property type="evidence" value="ECO:0007669"/>
    <property type="project" value="TreeGrafter"/>
</dbReference>
<keyword evidence="8" id="KW-0130">Cell adhesion</keyword>
<dbReference type="InterPro" id="IPR056863">
    <property type="entry name" value="LMN_ATRN_NET-like_EGF"/>
</dbReference>
<evidence type="ECO:0000256" key="13">
    <source>
        <dbReference type="PROSITE-ProRule" id="PRU00460"/>
    </source>
</evidence>
<dbReference type="CDD" id="cd00055">
    <property type="entry name" value="EGF_Lam"/>
    <property type="match status" value="13"/>
</dbReference>
<sequence>MRQRYCIVSHLEDKTKCFHCDSRQSWQANREPHRNSHRIENVVTENYEDRTKNWWQSENGIQNVSVRVDFEAEFHFTHLIMTFRSFRPAAMLIERSADFGKTWNVYRYFAYDCANTYPGIPEGPPKNHSDVICTRKYSDVAPSTGGELVYKVISPHIRTENPYADEISNLLKVTNLRINFTKLHTLGDDLLDYRPEIDEKYYYAVYEIVVRGSCSCYGHAQRCIPIGDEGVGVANLPDMVHGRCECTHNTKGLNCEQCMDFFNDLPWRPAFGDQPNECRPCNCNGHASRCHFDQAVYNASGFVSGGVCDDCMHNTQGKNCEQCKPYFYRDPSRPIHDPHVCRPCQCDKRGSTSDGICEGEEDPSRGLVAGKCYCKTNVDGPYCDRCKNGFWDLRAEDPDGCKQCTCNLLGTWNNEGCNKYDGTCTCKRLVTGENCDKCLPEHYGLSDDLEGCKACDCDLGGAFNNNCDIITGQCKCRENFGGRRCDSTDSSYYCANIDHYTYEAEYATLYDADIETRESGGRPRTWTGEGFARIREKSNITFIVDNLQKSTDYNIVFRYELDDNAGWQDIQISVVRPGDPSPDGPCANIAPSDDFLIARLHPGYRYSEVHPTVCLEAGVRYEIRVYFGDKFSGHSNSYASALIDSIVLVPPTDALDIFIGSQAADFRKQQYDRYQCRAQALALTPLENLSQECVRFICPVAAVIFDRGLECDCDPTGSVSGICRATGGQCECKPNVVGRRCDKCAVGTYGFGPTGCTSCDCDSVGALSNACDKQSGQCECRDRGITGRQCNQCQPGFWSFPDCRTCQCNGHASICDQKTGACIDCRNLTDGSYCERCQSGYYGDPRLGVNLPCKPCPCPGGPGSGFQHADTCYLKPSHDYRSQDIVCNCRNGYTGERCDQCALNFWGNPQEIGGSCERCDCNDNIDRTIEGSCDAKVGDCLKCLHNTEGAQCEHCKEGFYGDAKIRTCQRCVCNPLGTNSSAGACDRITGQCPCYPNVIGQACDECAPHHYNIASNNGCSACACDPTGVILGHDGNPRLECNHIDGQCHCKAGRGGRTCSECQDLYWGDPVGGECVRCQCDTYGAATQQCHRNNGTCICRPGSGGPLCNECARGYTGRWPQCEACGECFDNWDRILQTLKHELDTLIDRANNIEDTGISSEYDDRFEQMEGKIAEVRKKLESVNITKDDIDNLRKQMENLQSEIDAARARLAEKNKRVSQISTKVDLAEEEVRNLNETAKTLTQLADTLNQNATQIQQSDINGATRIIKNSAEKSKNAKIDILREMDKINAAETVRNKADQLLKEHQNDFEIQYSENQKALQDIENQKALQDIGVTISTLEKSLPFLNKQVCGAESAPCDTMCGGPGSRCSHCGGHSCPGSVSKAKQALEFAKEAEAKVEAKQKEAEELLKRVRDSTPFVVSAKRESDSALDMVSSTAQQANKTRQDLEKQIQEIHDFLNSERATPDDVRSLVEQVLNITIPFDEKQIQELAEKIREKVLQTQDIDKILEETRGNKTTAAALQASAERASQRAASIHNLTLAIRDALDQAKAAQDAAQQTLNEANEKISQSRQDLSLTDDQVAALEQKAKDANSRLQQLRNTTDNLKAEYIKITSASKSASQSANNATDIAKEVDSKHTQLEETYTRVKAKLDERENGNEDRNTKASALRKKTTELLAKIKRHNEDIESLKKGADSLDVELGDFRKQISSLSDQIDRVTKDIERLVLYHATCDA</sequence>
<name>A0A914C1D0_9BILA</name>
<feature type="disulfide bond" evidence="13">
    <location>
        <begin position="711"/>
        <end position="723"/>
    </location>
</feature>
<dbReference type="Pfam" id="PF21199">
    <property type="entry name" value="LAMININ_IV_B"/>
    <property type="match status" value="1"/>
</dbReference>
<comment type="function">
    <text evidence="1">Binding to cells via a high affinity receptor, laminin is thought to mediate the attachment, migration and organization of cells into tissues during embryonic development by interacting with other extracellular matrix components.</text>
</comment>
<keyword evidence="18" id="KW-1185">Reference proteome</keyword>
<proteinExistence type="predicted"/>
<feature type="disulfide bond" evidence="13">
    <location>
        <begin position="374"/>
        <end position="383"/>
    </location>
</feature>
<evidence type="ECO:0000256" key="5">
    <source>
        <dbReference type="ARBA" id="ARBA00022729"/>
    </source>
</evidence>
<dbReference type="InterPro" id="IPR008211">
    <property type="entry name" value="Laminin_N"/>
</dbReference>
<evidence type="ECO:0000313" key="18">
    <source>
        <dbReference type="Proteomes" id="UP000887540"/>
    </source>
</evidence>
<feature type="domain" description="Laminin N-terminal" evidence="17">
    <location>
        <begin position="1"/>
        <end position="213"/>
    </location>
</feature>
<feature type="disulfide bond" evidence="13">
    <location>
        <begin position="759"/>
        <end position="771"/>
    </location>
</feature>
<dbReference type="GO" id="GO:0034446">
    <property type="term" value="P:substrate adhesion-dependent cell spreading"/>
    <property type="evidence" value="ECO:0007669"/>
    <property type="project" value="TreeGrafter"/>
</dbReference>
<keyword evidence="11" id="KW-0325">Glycoprotein</keyword>
<dbReference type="PROSITE" id="PS50027">
    <property type="entry name" value="EGF_LAM_2"/>
    <property type="match status" value="9"/>
</dbReference>
<dbReference type="Pfam" id="PF00055">
    <property type="entry name" value="Laminin_N"/>
    <property type="match status" value="1"/>
</dbReference>
<dbReference type="Gene3D" id="1.20.5.340">
    <property type="match status" value="1"/>
</dbReference>
<dbReference type="Proteomes" id="UP000887540">
    <property type="component" value="Unplaced"/>
</dbReference>
<comment type="subcellular location">
    <subcellularLocation>
        <location evidence="2">Secreted</location>
        <location evidence="2">Extracellular space</location>
        <location evidence="2">Extracellular matrix</location>
        <location evidence="2">Basement membrane</location>
    </subcellularLocation>
</comment>
<keyword evidence="7" id="KW-0084">Basement membrane</keyword>
<dbReference type="FunFam" id="2.170.300.10:FF:000004">
    <property type="entry name" value="Laminin subunit beta 1"/>
    <property type="match status" value="1"/>
</dbReference>
<dbReference type="InterPro" id="IPR000742">
    <property type="entry name" value="EGF"/>
</dbReference>
<feature type="domain" description="Laminin EGF-like" evidence="15">
    <location>
        <begin position="711"/>
        <end position="758"/>
    </location>
</feature>
<feature type="coiled-coil region" evidence="14">
    <location>
        <begin position="1136"/>
        <end position="1252"/>
    </location>
</feature>
<dbReference type="FunFam" id="2.170.300.10:FF:000001">
    <property type="entry name" value="Laminin subunit beta-1"/>
    <property type="match status" value="1"/>
</dbReference>
<dbReference type="Pfam" id="PF24973">
    <property type="entry name" value="EGF_LMN_ATRN"/>
    <property type="match status" value="2"/>
</dbReference>
<dbReference type="Pfam" id="PF00053">
    <property type="entry name" value="EGF_laminin"/>
    <property type="match status" value="11"/>
</dbReference>
<dbReference type="PRINTS" id="PR00011">
    <property type="entry name" value="EGFLAMININ"/>
</dbReference>
<evidence type="ECO:0000259" key="15">
    <source>
        <dbReference type="PROSITE" id="PS50027"/>
    </source>
</evidence>
<dbReference type="SUPFAM" id="SSF57997">
    <property type="entry name" value="Tropomyosin"/>
    <property type="match status" value="2"/>
</dbReference>
<dbReference type="PANTHER" id="PTHR10574:SF375">
    <property type="entry name" value="LAMININ SUBUNIT BETA-1"/>
    <property type="match status" value="1"/>
</dbReference>
<dbReference type="Gene3D" id="2.10.25.10">
    <property type="entry name" value="Laminin"/>
    <property type="match status" value="9"/>
</dbReference>
<dbReference type="GO" id="GO:0005608">
    <property type="term" value="C:laminin-3 complex"/>
    <property type="evidence" value="ECO:0007669"/>
    <property type="project" value="UniProtKB-ARBA"/>
</dbReference>
<feature type="domain" description="Laminin IV type B" evidence="16">
    <location>
        <begin position="494"/>
        <end position="705"/>
    </location>
</feature>
<dbReference type="SMART" id="SM00181">
    <property type="entry name" value="EGF"/>
    <property type="match status" value="7"/>
</dbReference>
<dbReference type="GO" id="GO:0009888">
    <property type="term" value="P:tissue development"/>
    <property type="evidence" value="ECO:0007669"/>
    <property type="project" value="TreeGrafter"/>
</dbReference>
<dbReference type="FunFam" id="2.60.120.260:FF:000010">
    <property type="entry name" value="Laminin subunit beta 1"/>
    <property type="match status" value="1"/>
</dbReference>
<reference evidence="19" key="1">
    <citation type="submission" date="2022-11" db="UniProtKB">
        <authorList>
            <consortium name="WormBaseParasite"/>
        </authorList>
    </citation>
    <scope>IDENTIFICATION</scope>
</reference>
<dbReference type="GO" id="GO:0007411">
    <property type="term" value="P:axon guidance"/>
    <property type="evidence" value="ECO:0007669"/>
    <property type="project" value="TreeGrafter"/>
</dbReference>
<accession>A0A914C1D0</accession>
<dbReference type="InterPro" id="IPR013015">
    <property type="entry name" value="Laminin_IV_B"/>
</dbReference>
<feature type="domain" description="Laminin EGF-like" evidence="15">
    <location>
        <begin position="971"/>
        <end position="1021"/>
    </location>
</feature>
<evidence type="ECO:0000256" key="4">
    <source>
        <dbReference type="ARBA" id="ARBA00022530"/>
    </source>
</evidence>
<dbReference type="FunFam" id="2.10.25.10:FF:000138">
    <property type="entry name" value="Laminin subunit beta 1"/>
    <property type="match status" value="1"/>
</dbReference>
<dbReference type="FunFam" id="2.10.25.10:FF:000101">
    <property type="entry name" value="Laminin subunit beta 1"/>
    <property type="match status" value="1"/>
</dbReference>
<evidence type="ECO:0000259" key="17">
    <source>
        <dbReference type="PROSITE" id="PS51117"/>
    </source>
</evidence>
<evidence type="ECO:0000256" key="6">
    <source>
        <dbReference type="ARBA" id="ARBA00022737"/>
    </source>
</evidence>
<keyword evidence="6" id="KW-0677">Repeat</keyword>
<feature type="coiled-coil region" evidence="14">
    <location>
        <begin position="1382"/>
        <end position="1458"/>
    </location>
</feature>
<feature type="disulfide bond" evidence="13">
    <location>
        <begin position="713"/>
        <end position="730"/>
    </location>
</feature>
<comment type="caution">
    <text evidence="13">Lacks conserved residue(s) required for the propagation of feature annotation.</text>
</comment>
<keyword evidence="12 13" id="KW-0424">Laminin EGF-like domain</keyword>
<dbReference type="PROSITE" id="PS01248">
    <property type="entry name" value="EGF_LAM_1"/>
    <property type="match status" value="6"/>
</dbReference>
<evidence type="ECO:0000256" key="10">
    <source>
        <dbReference type="ARBA" id="ARBA00023157"/>
    </source>
</evidence>
<evidence type="ECO:0000256" key="14">
    <source>
        <dbReference type="SAM" id="Coils"/>
    </source>
</evidence>
<keyword evidence="3" id="KW-0964">Secreted</keyword>
<feature type="disulfide bond" evidence="13">
    <location>
        <begin position="943"/>
        <end position="952"/>
    </location>
</feature>
<dbReference type="InterPro" id="IPR002049">
    <property type="entry name" value="LE_dom"/>
</dbReference>
<dbReference type="Gene3D" id="2.60.120.260">
    <property type="entry name" value="Galactose-binding domain-like"/>
    <property type="match status" value="1"/>
</dbReference>
<feature type="domain" description="Laminin EGF-like" evidence="15">
    <location>
        <begin position="919"/>
        <end position="970"/>
    </location>
</feature>
<feature type="disulfide bond" evidence="13">
    <location>
        <begin position="1080"/>
        <end position="1097"/>
    </location>
</feature>
<evidence type="ECO:0000259" key="16">
    <source>
        <dbReference type="PROSITE" id="PS51116"/>
    </source>
</evidence>
<evidence type="ECO:0000313" key="19">
    <source>
        <dbReference type="WBParaSite" id="ACRNAN_Path_1494.g5827.t2"/>
    </source>
</evidence>
<dbReference type="GO" id="GO:0016477">
    <property type="term" value="P:cell migration"/>
    <property type="evidence" value="ECO:0007669"/>
    <property type="project" value="TreeGrafter"/>
</dbReference>
<keyword evidence="4" id="KW-0272">Extracellular matrix</keyword>
<feature type="domain" description="Laminin EGF-like" evidence="15">
    <location>
        <begin position="1078"/>
        <end position="1124"/>
    </location>
</feature>
<dbReference type="WBParaSite" id="ACRNAN_Path_1494.g5827.t2">
    <property type="protein sequence ID" value="ACRNAN_Path_1494.g5827.t2"/>
    <property type="gene ID" value="ACRNAN_Path_1494.g5827"/>
</dbReference>
<dbReference type="FunFam" id="2.10.25.10:FF:000135">
    <property type="entry name" value="Laminin subunit beta 4"/>
    <property type="match status" value="1"/>
</dbReference>
<keyword evidence="10 13" id="KW-1015">Disulfide bond</keyword>
<feature type="disulfide bond" evidence="13">
    <location>
        <begin position="732"/>
        <end position="741"/>
    </location>
</feature>
<feature type="domain" description="Laminin EGF-like" evidence="15">
    <location>
        <begin position="759"/>
        <end position="805"/>
    </location>
</feature>
<feature type="domain" description="Laminin EGF-like" evidence="15">
    <location>
        <begin position="281"/>
        <end position="343"/>
    </location>
</feature>
<evidence type="ECO:0000256" key="2">
    <source>
        <dbReference type="ARBA" id="ARBA00004302"/>
    </source>
</evidence>
<feature type="disulfide bond" evidence="13">
    <location>
        <begin position="1099"/>
        <end position="1108"/>
    </location>
</feature>
<feature type="domain" description="Laminin EGF-like" evidence="15">
    <location>
        <begin position="806"/>
        <end position="855"/>
    </location>
</feature>
<feature type="domain" description="Laminin EGF-like" evidence="15">
    <location>
        <begin position="404"/>
        <end position="454"/>
    </location>
</feature>
<feature type="disulfide bond" evidence="13">
    <location>
        <begin position="994"/>
        <end position="1003"/>
    </location>
</feature>
<feature type="disulfide bond" evidence="13">
    <location>
        <begin position="825"/>
        <end position="834"/>
    </location>
</feature>
<dbReference type="SUPFAM" id="SSF57196">
    <property type="entry name" value="EGF/Laminin"/>
    <property type="match status" value="12"/>
</dbReference>